<evidence type="ECO:0000256" key="1">
    <source>
        <dbReference type="SAM" id="MobiDB-lite"/>
    </source>
</evidence>
<comment type="caution">
    <text evidence="2">The sequence shown here is derived from an EMBL/GenBank/DDBJ whole genome shotgun (WGS) entry which is preliminary data.</text>
</comment>
<dbReference type="EMBL" id="JAYMYQ010000010">
    <property type="protein sequence ID" value="KAK7308748.1"/>
    <property type="molecule type" value="Genomic_DNA"/>
</dbReference>
<dbReference type="AlphaFoldDB" id="A0AAN9PTC5"/>
<evidence type="ECO:0000313" key="3">
    <source>
        <dbReference type="Proteomes" id="UP001367508"/>
    </source>
</evidence>
<proteinExistence type="predicted"/>
<reference evidence="2 3" key="1">
    <citation type="submission" date="2024-01" db="EMBL/GenBank/DDBJ databases">
        <title>The genomes of 5 underutilized Papilionoideae crops provide insights into root nodulation and disease resistanc.</title>
        <authorList>
            <person name="Jiang F."/>
        </authorList>
    </citation>
    <scope>NUCLEOTIDE SEQUENCE [LARGE SCALE GENOMIC DNA]</scope>
    <source>
        <strain evidence="2">LVBAO_FW01</strain>
        <tissue evidence="2">Leaves</tissue>
    </source>
</reference>
<protein>
    <submittedName>
        <fullName evidence="2">Uncharacterized protein</fullName>
    </submittedName>
</protein>
<sequence>MSFYKKTLRNPPRSAKSKGYGCKGKPQPGHALLPYPLYDVATSVKALCGFGPILNHNMALARLHVDKGDIKRKNAASKDRAATEEREEHIRSQAMHGAQIYCDFKKHPGHAHPLGSISEDIVSSLYEPTPRGFRLDV</sequence>
<accession>A0AAN9PTC5</accession>
<evidence type="ECO:0000313" key="2">
    <source>
        <dbReference type="EMBL" id="KAK7308748.1"/>
    </source>
</evidence>
<dbReference type="Proteomes" id="UP001367508">
    <property type="component" value="Unassembled WGS sequence"/>
</dbReference>
<name>A0AAN9PTC5_CANGL</name>
<gene>
    <name evidence="2" type="ORF">VNO77_42374</name>
</gene>
<keyword evidence="3" id="KW-1185">Reference proteome</keyword>
<organism evidence="2 3">
    <name type="scientific">Canavalia gladiata</name>
    <name type="common">Sword bean</name>
    <name type="synonym">Dolichos gladiatus</name>
    <dbReference type="NCBI Taxonomy" id="3824"/>
    <lineage>
        <taxon>Eukaryota</taxon>
        <taxon>Viridiplantae</taxon>
        <taxon>Streptophyta</taxon>
        <taxon>Embryophyta</taxon>
        <taxon>Tracheophyta</taxon>
        <taxon>Spermatophyta</taxon>
        <taxon>Magnoliopsida</taxon>
        <taxon>eudicotyledons</taxon>
        <taxon>Gunneridae</taxon>
        <taxon>Pentapetalae</taxon>
        <taxon>rosids</taxon>
        <taxon>fabids</taxon>
        <taxon>Fabales</taxon>
        <taxon>Fabaceae</taxon>
        <taxon>Papilionoideae</taxon>
        <taxon>50 kb inversion clade</taxon>
        <taxon>NPAAA clade</taxon>
        <taxon>indigoferoid/millettioid clade</taxon>
        <taxon>Phaseoleae</taxon>
        <taxon>Canavalia</taxon>
    </lineage>
</organism>
<feature type="region of interest" description="Disordered" evidence="1">
    <location>
        <begin position="1"/>
        <end position="23"/>
    </location>
</feature>